<gene>
    <name evidence="2" type="ORF">R3P38DRAFT_3489304</name>
</gene>
<dbReference type="EMBL" id="JAWWNJ010000002">
    <property type="protein sequence ID" value="KAK7061383.1"/>
    <property type="molecule type" value="Genomic_DNA"/>
</dbReference>
<dbReference type="Proteomes" id="UP001362999">
    <property type="component" value="Unassembled WGS sequence"/>
</dbReference>
<feature type="compositionally biased region" description="Basic and acidic residues" evidence="1">
    <location>
        <begin position="54"/>
        <end position="65"/>
    </location>
</feature>
<proteinExistence type="predicted"/>
<evidence type="ECO:0000313" key="2">
    <source>
        <dbReference type="EMBL" id="KAK7061383.1"/>
    </source>
</evidence>
<keyword evidence="3" id="KW-1185">Reference proteome</keyword>
<reference evidence="2 3" key="1">
    <citation type="journal article" date="2024" name="J Genomics">
        <title>Draft genome sequencing and assembly of Favolaschia claudopus CIRM-BRFM 2984 isolated from oak limbs.</title>
        <authorList>
            <person name="Navarro D."/>
            <person name="Drula E."/>
            <person name="Chaduli D."/>
            <person name="Cazenave R."/>
            <person name="Ahrendt S."/>
            <person name="Wang J."/>
            <person name="Lipzen A."/>
            <person name="Daum C."/>
            <person name="Barry K."/>
            <person name="Grigoriev I.V."/>
            <person name="Favel A."/>
            <person name="Rosso M.N."/>
            <person name="Martin F."/>
        </authorList>
    </citation>
    <scope>NUCLEOTIDE SEQUENCE [LARGE SCALE GENOMIC DNA]</scope>
    <source>
        <strain evidence="2 3">CIRM-BRFM 2984</strain>
    </source>
</reference>
<feature type="region of interest" description="Disordered" evidence="1">
    <location>
        <begin position="37"/>
        <end position="90"/>
    </location>
</feature>
<comment type="caution">
    <text evidence="2">The sequence shown here is derived from an EMBL/GenBank/DDBJ whole genome shotgun (WGS) entry which is preliminary data.</text>
</comment>
<evidence type="ECO:0000256" key="1">
    <source>
        <dbReference type="SAM" id="MobiDB-lite"/>
    </source>
</evidence>
<organism evidence="2 3">
    <name type="scientific">Favolaschia claudopus</name>
    <dbReference type="NCBI Taxonomy" id="2862362"/>
    <lineage>
        <taxon>Eukaryota</taxon>
        <taxon>Fungi</taxon>
        <taxon>Dikarya</taxon>
        <taxon>Basidiomycota</taxon>
        <taxon>Agaricomycotina</taxon>
        <taxon>Agaricomycetes</taxon>
        <taxon>Agaricomycetidae</taxon>
        <taxon>Agaricales</taxon>
        <taxon>Marasmiineae</taxon>
        <taxon>Mycenaceae</taxon>
        <taxon>Favolaschia</taxon>
    </lineage>
</organism>
<accession>A0AAW0EAN2</accession>
<feature type="compositionally biased region" description="Basic and acidic residues" evidence="1">
    <location>
        <begin position="75"/>
        <end position="90"/>
    </location>
</feature>
<sequence length="148" mass="16448">MATTTQLPASPSALKHMEKQIIKEGKMEANQVQHSVKDVASAEKASTKAQKSIVKAEKRNDKLNKQEASAAKALNKAEHKHDQVITELTDSDRDLKLRHQTDARLQAELATKKANADKLADAQKMHDTAREDKLREIHDAQAQAEEAH</sequence>
<dbReference type="AlphaFoldDB" id="A0AAW0EAN2"/>
<protein>
    <submittedName>
        <fullName evidence="2">Uncharacterized protein</fullName>
    </submittedName>
</protein>
<evidence type="ECO:0000313" key="3">
    <source>
        <dbReference type="Proteomes" id="UP001362999"/>
    </source>
</evidence>
<feature type="region of interest" description="Disordered" evidence="1">
    <location>
        <begin position="112"/>
        <end position="148"/>
    </location>
</feature>
<name>A0AAW0EAN2_9AGAR</name>